<dbReference type="PANTHER" id="PTHR33099">
    <property type="entry name" value="FE2OG DIOXYGENASE DOMAIN-CONTAINING PROTEIN"/>
    <property type="match status" value="1"/>
</dbReference>
<feature type="compositionally biased region" description="Polar residues" evidence="1">
    <location>
        <begin position="1837"/>
        <end position="1848"/>
    </location>
</feature>
<feature type="region of interest" description="Disordered" evidence="1">
    <location>
        <begin position="1101"/>
        <end position="1311"/>
    </location>
</feature>
<gene>
    <name evidence="2" type="ORF">SCHCODRAFT_110433</name>
</gene>
<evidence type="ECO:0000313" key="2">
    <source>
        <dbReference type="EMBL" id="EFI95158.1"/>
    </source>
</evidence>
<proteinExistence type="predicted"/>
<feature type="compositionally biased region" description="Low complexity" evidence="1">
    <location>
        <begin position="1159"/>
        <end position="1190"/>
    </location>
</feature>
<feature type="region of interest" description="Disordered" evidence="1">
    <location>
        <begin position="1"/>
        <end position="50"/>
    </location>
</feature>
<feature type="compositionally biased region" description="Low complexity" evidence="1">
    <location>
        <begin position="1105"/>
        <end position="1131"/>
    </location>
</feature>
<dbReference type="PANTHER" id="PTHR33099:SF7">
    <property type="entry name" value="MYND-TYPE DOMAIN-CONTAINING PROTEIN"/>
    <property type="match status" value="1"/>
</dbReference>
<dbReference type="HOGENOM" id="CLU_228253_0_0_1"/>
<protein>
    <submittedName>
        <fullName evidence="2">Uncharacterized protein</fullName>
    </submittedName>
</protein>
<feature type="region of interest" description="Disordered" evidence="1">
    <location>
        <begin position="1830"/>
        <end position="1854"/>
    </location>
</feature>
<evidence type="ECO:0000256" key="1">
    <source>
        <dbReference type="SAM" id="MobiDB-lite"/>
    </source>
</evidence>
<feature type="compositionally biased region" description="Basic and acidic residues" evidence="1">
    <location>
        <begin position="11"/>
        <end position="29"/>
    </location>
</feature>
<feature type="non-terminal residue" evidence="2">
    <location>
        <position position="2540"/>
    </location>
</feature>
<reference evidence="2 3" key="1">
    <citation type="journal article" date="2010" name="Nat. Biotechnol.">
        <title>Genome sequence of the model mushroom Schizophyllum commune.</title>
        <authorList>
            <person name="Ohm R.A."/>
            <person name="de Jong J.F."/>
            <person name="Lugones L.G."/>
            <person name="Aerts A."/>
            <person name="Kothe E."/>
            <person name="Stajich J.E."/>
            <person name="de Vries R.P."/>
            <person name="Record E."/>
            <person name="Levasseur A."/>
            <person name="Baker S.E."/>
            <person name="Bartholomew K.A."/>
            <person name="Coutinho P.M."/>
            <person name="Erdmann S."/>
            <person name="Fowler T.J."/>
            <person name="Gathman A.C."/>
            <person name="Lombard V."/>
            <person name="Henrissat B."/>
            <person name="Knabe N."/>
            <person name="Kuees U."/>
            <person name="Lilly W.W."/>
            <person name="Lindquist E."/>
            <person name="Lucas S."/>
            <person name="Magnuson J.K."/>
            <person name="Piumi F."/>
            <person name="Raudaskoski M."/>
            <person name="Salamov A."/>
            <person name="Schmutz J."/>
            <person name="Schwarze F.W.M.R."/>
            <person name="vanKuyk P.A."/>
            <person name="Horton J.S."/>
            <person name="Grigoriev I.V."/>
            <person name="Woesten H.A.B."/>
        </authorList>
    </citation>
    <scope>NUCLEOTIDE SEQUENCE [LARGE SCALE GENOMIC DNA]</scope>
    <source>
        <strain evidence="3">H4-8 / FGSC 9210</strain>
    </source>
</reference>
<organism evidence="3">
    <name type="scientific">Schizophyllum commune (strain H4-8 / FGSC 9210)</name>
    <name type="common">Split gill fungus</name>
    <dbReference type="NCBI Taxonomy" id="578458"/>
    <lineage>
        <taxon>Eukaryota</taxon>
        <taxon>Fungi</taxon>
        <taxon>Dikarya</taxon>
        <taxon>Basidiomycota</taxon>
        <taxon>Agaricomycotina</taxon>
        <taxon>Agaricomycetes</taxon>
        <taxon>Agaricomycetidae</taxon>
        <taxon>Agaricales</taxon>
        <taxon>Schizophyllaceae</taxon>
        <taxon>Schizophyllum</taxon>
    </lineage>
</organism>
<dbReference type="eggNOG" id="ENOG502QWAB">
    <property type="taxonomic scope" value="Eukaryota"/>
</dbReference>
<dbReference type="EMBL" id="GL377308">
    <property type="protein sequence ID" value="EFI95158.1"/>
    <property type="molecule type" value="Genomic_DNA"/>
</dbReference>
<feature type="compositionally biased region" description="Polar residues" evidence="1">
    <location>
        <begin position="1"/>
        <end position="10"/>
    </location>
</feature>
<feature type="compositionally biased region" description="Low complexity" evidence="1">
    <location>
        <begin position="1227"/>
        <end position="1238"/>
    </location>
</feature>
<feature type="compositionally biased region" description="Low complexity" evidence="1">
    <location>
        <begin position="1246"/>
        <end position="1265"/>
    </location>
</feature>
<keyword evidence="3" id="KW-1185">Reference proteome</keyword>
<dbReference type="OMA" id="WHRGDLW"/>
<feature type="compositionally biased region" description="Low complexity" evidence="1">
    <location>
        <begin position="2494"/>
        <end position="2507"/>
    </location>
</feature>
<sequence>MEGTSTNHNGRTSEKGVLRSDEQGQKKGSPDAPSAGDGGEDEIPIENPSTDIRGDLAQALDQDLSNCFKGDFAFCRTYQDAPNPGLFLPNDVGVIGLPLNPREAPAIVASCQRQPALTIQRETGVEWLQQPWELPGSEIGLIYPAWGQFTQRVLHDVCTALGIDTAVTKPRCKLRELLLCEPGSVLLPTRPTDTPDGLFATITILLPSPFTGGALDLTHGLLSKAYDLAASSWHTTAVAWYAEVQPSLTPVASGYAFALSYNVFHGADAPRPVLPDNQTSIESLRRILLSWKQANSPAVPRKLVYLLDETYPSDGLGGGVLRGLNKQKVFALRALATQHGFCLGLANADVWLVGEADDEGPPRRKRSPSPLRPWRVYAPEEEYYTDQDSDDGGGRPVDFVRVDEVEMEVRKLVDLDGNLLKDEVALGKGELEKCTIPTDLEDAVQSGDHEDEEYSGFHHQAPGTLTRRYERTVLVIWPQEFDLDKTFEKDIEEAISTLDGTTSARPSQRERKLVDFLFNAIKARYAGWTQQIARTIFSLACRWTDQALWMRVVKSATRVAVLGQQRGAVEACADETIRSDATLPLWLAEQRTWALGHLTTVSKEDIPALVSIVKGANGVTLLRESLAPQLKAYAEAEALLSFVLCFPREEIEKFRAEERPALVSTVADLLGFAVSKADFYAPAKSEGASNAREPAPDTAIAYIDACLQTGNEALVADVVSRLTDLSGLSSADKHLRTTKVLLPLLSLVGEKVGARPAGAPVVPGISELCDCTVKLFLSDLSAENLPSKADVRALVQASVVHGGTDLLVYTIWPALSALPYREETIVEFIQAVHDNKAKIPVADGAPTADTLQAQALQLVIDNTPFTAYTQVIKPSSSKQTAPNPAQDNQNRAIALLKLCLSTSQKALCTSVFARLFDEALVTPEYVQNVLVPFIPQLRQFLINNKKPPFTEPFGAVFAEIVCLWAKHVLGPKPAETATLALPGPRKHSCHCQFCEDLFKFLEKSEGKAHRFERIGAPKRKHLESELGKFARGIAQWSVINSSPQGLLVTKADAAYEPLRWRAVRAKGEAILQSVSQNRVELQRIFGARYQSIMDMFYGGEERAEQPPQASSSSQPSSSRPPNSQPARPQPAWSQPARTQPAWSQPARPQVASTQPPRQQPAWSQTSSSQPSGSQPSYSQPSTSRPPTSQPENSQPSAFHPFTSQQSTSQQSTSQQSQPPTSQPPTSQPSGSQLPSSQPAHSQPAHSQPAHSQLPSSQPSQPAPSAQDDDIEIISTPPRRPFGSATQPNVTPTASAPTPPLASQSTRKRKAAQITGDVIDLTRDRVHHDHVAIGPVATYTGRPSFTHVLNRDSLLNSPIISAYLIAVMSSPQVLLNPPEDSHNDVAASDDVEEDEEIPVANPSTDILYDLSNALNENLSECFKGAFSFCRTYKDAPNPGLLLGNDIGVVGLPLSSRDAAAIKAGCQRDLPKYVQNVDESCLSWTLTGGAKLRKERSEATFATLTILLPSHFTGGSIRFTHGYLSETHKPHHSSWHTTALATYTTDQTSTTATATATVHPSAKPITSGHALALHYDLVHTADTPCPVLPDNRGPIERIRHVLRSWKQALTSPSVPRKVVHLLDGSYPAQKLSASALKGLDGQKIEALRMLVKDEGLRRGKGDAPRIAHEPAFNLALATLKVKLTGMASDPGPKKKFYDPMHPWRTYDANGSDSEFDDDDWEERDIDFADIDLAEFSVERLVDLNGKLIKDKFEVYEEDLDEYSIPSSLREVVQEGDFVKQEYGGWQWDEQKPGWLERHYERTVLLIWPEAFDLDKTVEDDIDDALKELNASSLERPDASASQALQPQTPNRPHPRERNRIDFLFNVAQEGPHHRLRDVARCLFAMATGRRDLSMWLRVTDECAPNAAGEAMDYALVRDAVRAFGVEALYTAFETMVRSLETNAPRFNILKYLHDVSMEEDLSAEKPQLSWVAEQRQWALDHLVPPSHEDVPVLAGFVGGPDGLRILHHRRLKPVASADFMRSFAVAIWSEAAKIPDEAAKLVLASIITDLLSVAISKADFLEHKQPEPPRPFGVIAPPEPNLQAPCALICACVQTGNESLADGIVKRLLDLSKVERCHRQGIVKNFLLPLVSLVGAQLDGHLIRTKPVQRLYQATVDLFLSHIPATPGLSKADVESLVKAGAFQGGAAFLADIVWPSLCALEDRGSIILDFVQALHEHRDGIPVADGAPTIDAVITLALQRIIDNSRCEPYSHTQYPGYYGYSNASQRNQDLTLYLFKLCITYGQIPLCSSVFAQLCDRTLITPAYIQNVLVPFLPQLRHFLDQNKLPAHTPPFNAAFTEIVALWATHVLGPRPPDPPADMIEKMSKPSCHCQSCVDVFTFLNKSTDRVCRFERLGAPKRQHLEQGLSALARGAATWQVIGGSSQGLLVTKTDAVYKPVRWKALHAQAGAILRSISSNEAELRLIFGPRYQAIVDMLHGMFCDTRGQIPSESTQPSAASAGVAPLASASNTAQSAPSALPESRKRKAEHLTGDVIDLTHMEC</sequence>
<name>D8Q909_SCHCM</name>
<feature type="compositionally biased region" description="Low complexity" evidence="1">
    <location>
        <begin position="1202"/>
        <end position="1219"/>
    </location>
</feature>
<evidence type="ECO:0000313" key="3">
    <source>
        <dbReference type="Proteomes" id="UP000007431"/>
    </source>
</evidence>
<feature type="compositionally biased region" description="Low complexity" evidence="1">
    <location>
        <begin position="1290"/>
        <end position="1304"/>
    </location>
</feature>
<feature type="region of interest" description="Disordered" evidence="1">
    <location>
        <begin position="2485"/>
        <end position="2528"/>
    </location>
</feature>
<dbReference type="VEuPathDB" id="FungiDB:SCHCODRAFT_01191142"/>
<dbReference type="InParanoid" id="D8Q909"/>
<dbReference type="Proteomes" id="UP000007431">
    <property type="component" value="Unassembled WGS sequence"/>
</dbReference>
<accession>D8Q909</accession>